<dbReference type="InterPro" id="IPR029058">
    <property type="entry name" value="AB_hydrolase_fold"/>
</dbReference>
<dbReference type="PANTHER" id="PTHR43433">
    <property type="entry name" value="HYDROLASE, ALPHA/BETA FOLD FAMILY PROTEIN"/>
    <property type="match status" value="1"/>
</dbReference>
<dbReference type="InterPro" id="IPR000639">
    <property type="entry name" value="Epox_hydrolase-like"/>
</dbReference>
<accession>A0ABQ3ZPE2</accession>
<keyword evidence="3" id="KW-0378">Hydrolase</keyword>
<dbReference type="EMBL" id="BOMN01000041">
    <property type="protein sequence ID" value="GIE20463.1"/>
    <property type="molecule type" value="Genomic_DNA"/>
</dbReference>
<gene>
    <name evidence="3" type="ORF">Ahu01nite_035650</name>
</gene>
<dbReference type="PANTHER" id="PTHR43433:SF5">
    <property type="entry name" value="AB HYDROLASE-1 DOMAIN-CONTAINING PROTEIN"/>
    <property type="match status" value="1"/>
</dbReference>
<dbReference type="InterPro" id="IPR000073">
    <property type="entry name" value="AB_hydrolase_1"/>
</dbReference>
<evidence type="ECO:0000259" key="2">
    <source>
        <dbReference type="Pfam" id="PF12697"/>
    </source>
</evidence>
<keyword evidence="4" id="KW-1185">Reference proteome</keyword>
<keyword evidence="1" id="KW-0560">Oxidoreductase</keyword>
<feature type="domain" description="AB hydrolase-1" evidence="2">
    <location>
        <begin position="22"/>
        <end position="259"/>
    </location>
</feature>
<dbReference type="InterPro" id="IPR050471">
    <property type="entry name" value="AB_hydrolase"/>
</dbReference>
<dbReference type="SUPFAM" id="SSF53474">
    <property type="entry name" value="alpha/beta-Hydrolases"/>
    <property type="match status" value="1"/>
</dbReference>
<sequence>MPSISVGDVTLTYEESGRGAPVLLLAGTGASGRSWWLHQAPALVAAGHRVITLDNRGTGGSGPAGPGLTVGDLVTDTANLITQLVGGPCHIVGTSMGAYITQELLLVRPELVNRAVLMASRARPDPVSTALAAADRALADSGIKLPPEYDAVTRALQNLSPATLADPESAQDWLDILELSPAAPADHRAQLNVTLTTDRRAAYERITTPTLVLSFADDLIAPPAQGRDLAAAIPGAAFVTIPATGHYGYLEQPDEVNRAMLEFLTA</sequence>
<evidence type="ECO:0000256" key="1">
    <source>
        <dbReference type="ARBA" id="ARBA00022559"/>
    </source>
</evidence>
<dbReference type="GO" id="GO:0016787">
    <property type="term" value="F:hydrolase activity"/>
    <property type="evidence" value="ECO:0007669"/>
    <property type="project" value="UniProtKB-KW"/>
</dbReference>
<comment type="caution">
    <text evidence="3">The sequence shown here is derived from an EMBL/GenBank/DDBJ whole genome shotgun (WGS) entry which is preliminary data.</text>
</comment>
<proteinExistence type="predicted"/>
<dbReference type="PRINTS" id="PR00111">
    <property type="entry name" value="ABHYDROLASE"/>
</dbReference>
<organism evidence="3 4">
    <name type="scientific">Winogradskya humida</name>
    <dbReference type="NCBI Taxonomy" id="113566"/>
    <lineage>
        <taxon>Bacteria</taxon>
        <taxon>Bacillati</taxon>
        <taxon>Actinomycetota</taxon>
        <taxon>Actinomycetes</taxon>
        <taxon>Micromonosporales</taxon>
        <taxon>Micromonosporaceae</taxon>
        <taxon>Winogradskya</taxon>
    </lineage>
</organism>
<dbReference type="Proteomes" id="UP000603200">
    <property type="component" value="Unassembled WGS sequence"/>
</dbReference>
<protein>
    <submittedName>
        <fullName evidence="3">Hydrolase</fullName>
    </submittedName>
</protein>
<dbReference type="PRINTS" id="PR00412">
    <property type="entry name" value="EPOXHYDRLASE"/>
</dbReference>
<reference evidence="3 4" key="1">
    <citation type="submission" date="2021-01" db="EMBL/GenBank/DDBJ databases">
        <title>Whole genome shotgun sequence of Actinoplanes humidus NBRC 14915.</title>
        <authorList>
            <person name="Komaki H."/>
            <person name="Tamura T."/>
        </authorList>
    </citation>
    <scope>NUCLEOTIDE SEQUENCE [LARGE SCALE GENOMIC DNA]</scope>
    <source>
        <strain evidence="3 4">NBRC 14915</strain>
    </source>
</reference>
<dbReference type="Gene3D" id="3.40.50.1820">
    <property type="entry name" value="alpha/beta hydrolase"/>
    <property type="match status" value="1"/>
</dbReference>
<dbReference type="RefSeq" id="WP_203837631.1">
    <property type="nucleotide sequence ID" value="NZ_BAAATV010000008.1"/>
</dbReference>
<evidence type="ECO:0000313" key="3">
    <source>
        <dbReference type="EMBL" id="GIE20463.1"/>
    </source>
</evidence>
<keyword evidence="1" id="KW-0575">Peroxidase</keyword>
<evidence type="ECO:0000313" key="4">
    <source>
        <dbReference type="Proteomes" id="UP000603200"/>
    </source>
</evidence>
<name>A0ABQ3ZPE2_9ACTN</name>
<dbReference type="Pfam" id="PF12697">
    <property type="entry name" value="Abhydrolase_6"/>
    <property type="match status" value="1"/>
</dbReference>